<comment type="function">
    <text evidence="6">Part of the dynactin complex that activates the molecular motor dynein for ultra-processive transport along microtubules.</text>
</comment>
<evidence type="ECO:0000256" key="6">
    <source>
        <dbReference type="ARBA" id="ARBA00034687"/>
    </source>
</evidence>
<protein>
    <recommendedName>
        <fullName evidence="3">Dynactin subunit 6</fullName>
    </recommendedName>
</protein>
<keyword evidence="5" id="KW-0206">Cytoskeleton</keyword>
<evidence type="ECO:0000256" key="4">
    <source>
        <dbReference type="ARBA" id="ARBA00022490"/>
    </source>
</evidence>
<dbReference type="CDD" id="cd04646">
    <property type="entry name" value="LbH_Dynactin_6"/>
    <property type="match status" value="1"/>
</dbReference>
<evidence type="ECO:0000256" key="2">
    <source>
        <dbReference type="ARBA" id="ARBA00007719"/>
    </source>
</evidence>
<keyword evidence="8" id="KW-1185">Reference proteome</keyword>
<proteinExistence type="inferred from homology"/>
<dbReference type="Proteomes" id="UP000288716">
    <property type="component" value="Unassembled WGS sequence"/>
</dbReference>
<dbReference type="STRING" id="299467.A0A443SCB1"/>
<evidence type="ECO:0000256" key="1">
    <source>
        <dbReference type="ARBA" id="ARBA00004245"/>
    </source>
</evidence>
<dbReference type="GO" id="GO:0005869">
    <property type="term" value="C:dynactin complex"/>
    <property type="evidence" value="ECO:0007669"/>
    <property type="project" value="InterPro"/>
</dbReference>
<dbReference type="GO" id="GO:0070840">
    <property type="term" value="F:dynein complex binding"/>
    <property type="evidence" value="ECO:0007669"/>
    <property type="project" value="TreeGrafter"/>
</dbReference>
<comment type="caution">
    <text evidence="7">The sequence shown here is derived from an EMBL/GenBank/DDBJ whole genome shotgun (WGS) entry which is preliminary data.</text>
</comment>
<evidence type="ECO:0000313" key="8">
    <source>
        <dbReference type="Proteomes" id="UP000288716"/>
    </source>
</evidence>
<dbReference type="InterPro" id="IPR011004">
    <property type="entry name" value="Trimer_LpxA-like_sf"/>
</dbReference>
<comment type="subcellular location">
    <subcellularLocation>
        <location evidence="1">Cytoplasm</location>
        <location evidence="1">Cytoskeleton</location>
    </subcellularLocation>
</comment>
<dbReference type="EMBL" id="NCKV01003968">
    <property type="protein sequence ID" value="RWS25196.1"/>
    <property type="molecule type" value="Genomic_DNA"/>
</dbReference>
<dbReference type="OrthoDB" id="2355at2759"/>
<dbReference type="PANTHER" id="PTHR13072">
    <property type="entry name" value="DYNACTIN 6"/>
    <property type="match status" value="1"/>
</dbReference>
<evidence type="ECO:0000256" key="3">
    <source>
        <dbReference type="ARBA" id="ARBA00016573"/>
    </source>
</evidence>
<evidence type="ECO:0000256" key="5">
    <source>
        <dbReference type="ARBA" id="ARBA00023212"/>
    </source>
</evidence>
<dbReference type="SUPFAM" id="SSF51161">
    <property type="entry name" value="Trimeric LpxA-like enzymes"/>
    <property type="match status" value="1"/>
</dbReference>
<name>A0A443SCB1_9ACAR</name>
<accession>A0A443SCB1</accession>
<dbReference type="InterPro" id="IPR027777">
    <property type="entry name" value="DCTN6"/>
</dbReference>
<sequence length="178" mass="19828">MNIEKSVRIGSEAIVCAEHTQIKGDVTIGSKTIIHPTVEIIAEKGPIVIGDFNLIEEYATIINKREDTMQIGSHNVFEVGCYSESMKIGDNNVLEYKSRLSAETSLGNGCVIGAMCDVRWNELLGDNIVVYGPQCKRRVQSEKPPNQTLQIDFLSKIMPNYQAIEKPNWKVDKPTTKS</sequence>
<dbReference type="PANTHER" id="PTHR13072:SF0">
    <property type="entry name" value="DYNACTIN SUBUNIT 6"/>
    <property type="match status" value="1"/>
</dbReference>
<dbReference type="GO" id="GO:0007052">
    <property type="term" value="P:mitotic spindle organization"/>
    <property type="evidence" value="ECO:0007669"/>
    <property type="project" value="TreeGrafter"/>
</dbReference>
<reference evidence="7 8" key="1">
    <citation type="journal article" date="2018" name="Gigascience">
        <title>Genomes of trombidid mites reveal novel predicted allergens and laterally-transferred genes associated with secondary metabolism.</title>
        <authorList>
            <person name="Dong X."/>
            <person name="Chaisiri K."/>
            <person name="Xia D."/>
            <person name="Armstrong S.D."/>
            <person name="Fang Y."/>
            <person name="Donnelly M.J."/>
            <person name="Kadowaki T."/>
            <person name="McGarry J.W."/>
            <person name="Darby A.C."/>
            <person name="Makepeace B.L."/>
        </authorList>
    </citation>
    <scope>NUCLEOTIDE SEQUENCE [LARGE SCALE GENOMIC DNA]</scope>
    <source>
        <strain evidence="7">UoL-UT</strain>
    </source>
</reference>
<dbReference type="Gene3D" id="2.160.10.10">
    <property type="entry name" value="Hexapeptide repeat proteins"/>
    <property type="match status" value="1"/>
</dbReference>
<gene>
    <name evidence="7" type="ORF">B4U80_03788</name>
</gene>
<evidence type="ECO:0000313" key="7">
    <source>
        <dbReference type="EMBL" id="RWS25196.1"/>
    </source>
</evidence>
<keyword evidence="4" id="KW-0963">Cytoplasm</keyword>
<dbReference type="AlphaFoldDB" id="A0A443SCB1"/>
<dbReference type="VEuPathDB" id="VectorBase:LDEU006844"/>
<organism evidence="7 8">
    <name type="scientific">Leptotrombidium deliense</name>
    <dbReference type="NCBI Taxonomy" id="299467"/>
    <lineage>
        <taxon>Eukaryota</taxon>
        <taxon>Metazoa</taxon>
        <taxon>Ecdysozoa</taxon>
        <taxon>Arthropoda</taxon>
        <taxon>Chelicerata</taxon>
        <taxon>Arachnida</taxon>
        <taxon>Acari</taxon>
        <taxon>Acariformes</taxon>
        <taxon>Trombidiformes</taxon>
        <taxon>Prostigmata</taxon>
        <taxon>Anystina</taxon>
        <taxon>Parasitengona</taxon>
        <taxon>Trombiculoidea</taxon>
        <taxon>Trombiculidae</taxon>
        <taxon>Leptotrombidium</taxon>
    </lineage>
</organism>
<comment type="similarity">
    <text evidence="2">Belongs to the dynactin subunits 5/6 family. Dynactin subunit 6 subfamily.</text>
</comment>